<dbReference type="InterPro" id="IPR023210">
    <property type="entry name" value="NADP_OxRdtase_dom"/>
</dbReference>
<accession>A0ABR7LIH4</accession>
<dbReference type="RefSeq" id="WP_344398135.1">
    <property type="nucleotide sequence ID" value="NZ_BAAAOK010000042.1"/>
</dbReference>
<dbReference type="Gene3D" id="3.20.20.100">
    <property type="entry name" value="NADP-dependent oxidoreductase domain"/>
    <property type="match status" value="1"/>
</dbReference>
<dbReference type="Proteomes" id="UP000805614">
    <property type="component" value="Unassembled WGS sequence"/>
</dbReference>
<protein>
    <submittedName>
        <fullName evidence="2">Aldo/keto reductase</fullName>
    </submittedName>
</protein>
<sequence length="229" mass="24370">MAALGLLAEFTVSTKVGVFTGGNHSLDPARLRQAIEQSCIDLRHPPGLVLLHNPETSLERLDDTRAPDALAEACGVLINAVSTGLCGGWGISTWSPRPVLAAVTPLRPDVLMTRAGLTVGAPVLTLIEELAGRLDSCALWGMSPFGGDATDPAWREVNAWQFLRQGPDCTDLQAVFRTAYALPEIERVAVGTGDPSHLRALVEATGLEIDRETVAAYRDLLATARPAAR</sequence>
<organism evidence="2 3">
    <name type="scientific">Actinomadura alba</name>
    <dbReference type="NCBI Taxonomy" id="406431"/>
    <lineage>
        <taxon>Bacteria</taxon>
        <taxon>Bacillati</taxon>
        <taxon>Actinomycetota</taxon>
        <taxon>Actinomycetes</taxon>
        <taxon>Streptosporangiales</taxon>
        <taxon>Thermomonosporaceae</taxon>
        <taxon>Actinomadura</taxon>
    </lineage>
</organism>
<proteinExistence type="predicted"/>
<keyword evidence="3" id="KW-1185">Reference proteome</keyword>
<evidence type="ECO:0000313" key="2">
    <source>
        <dbReference type="EMBL" id="MBC6464645.1"/>
    </source>
</evidence>
<comment type="caution">
    <text evidence="2">The sequence shown here is derived from an EMBL/GenBank/DDBJ whole genome shotgun (WGS) entry which is preliminary data.</text>
</comment>
<dbReference type="Pfam" id="PF00248">
    <property type="entry name" value="Aldo_ket_red"/>
    <property type="match status" value="1"/>
</dbReference>
<dbReference type="EMBL" id="JABVEC010000002">
    <property type="protein sequence ID" value="MBC6464645.1"/>
    <property type="molecule type" value="Genomic_DNA"/>
</dbReference>
<evidence type="ECO:0000259" key="1">
    <source>
        <dbReference type="Pfam" id="PF00248"/>
    </source>
</evidence>
<gene>
    <name evidence="2" type="ORF">HKK74_03920</name>
</gene>
<reference evidence="2 3" key="1">
    <citation type="submission" date="2020-06" db="EMBL/GenBank/DDBJ databases">
        <title>Actinomadura xiongansis sp. nov., isolated from soil of Baiyangdian.</title>
        <authorList>
            <person name="Zhang X."/>
        </authorList>
    </citation>
    <scope>NUCLEOTIDE SEQUENCE [LARGE SCALE GENOMIC DNA]</scope>
    <source>
        <strain evidence="2 3">HBUM206468</strain>
    </source>
</reference>
<dbReference type="InterPro" id="IPR036812">
    <property type="entry name" value="NAD(P)_OxRdtase_dom_sf"/>
</dbReference>
<feature type="domain" description="NADP-dependent oxidoreductase" evidence="1">
    <location>
        <begin position="9"/>
        <end position="98"/>
    </location>
</feature>
<name>A0ABR7LIH4_9ACTN</name>
<evidence type="ECO:0000313" key="3">
    <source>
        <dbReference type="Proteomes" id="UP000805614"/>
    </source>
</evidence>
<dbReference type="SUPFAM" id="SSF51430">
    <property type="entry name" value="NAD(P)-linked oxidoreductase"/>
    <property type="match status" value="1"/>
</dbReference>